<dbReference type="RefSeq" id="YP_009626047.1">
    <property type="nucleotide sequence ID" value="NC_042136.1"/>
</dbReference>
<dbReference type="GeneID" id="40102947"/>
<sequence>MTVPPATNMDDLCAFIGKLVAARGVTHNLYVMSDNELDHPIPESKQQLLAEAIQLSQVLASVCNQYTNVELTEAKFAMNQVILMFTCSGDRTHEYIPIG</sequence>
<evidence type="ECO:0000313" key="1">
    <source>
        <dbReference type="EMBL" id="AGB07185.1"/>
    </source>
</evidence>
<dbReference type="OrthoDB" id="36490at10239"/>
<reference evidence="1 2" key="1">
    <citation type="submission" date="2012-11" db="EMBL/GenBank/DDBJ databases">
        <title>Complete genome sequence of a novel phiKZ-like Vibrio phage.</title>
        <authorList>
            <person name="Luo Z."/>
            <person name="Yu Y."/>
        </authorList>
    </citation>
    <scope>NUCLEOTIDE SEQUENCE [LARGE SCALE GENOMIC DNA]</scope>
</reference>
<evidence type="ECO:0000313" key="2">
    <source>
        <dbReference type="Proteomes" id="UP000272155"/>
    </source>
</evidence>
<proteinExistence type="predicted"/>
<name>V9LZQ7_9CAUD</name>
<dbReference type="EMBL" id="KC131130">
    <property type="protein sequence ID" value="AGB07185.1"/>
    <property type="molecule type" value="Genomic_DNA"/>
</dbReference>
<dbReference type="KEGG" id="vg:40102947"/>
<dbReference type="Proteomes" id="UP000272155">
    <property type="component" value="Segment"/>
</dbReference>
<keyword evidence="2" id="KW-1185">Reference proteome</keyword>
<organism evidence="1 2">
    <name type="scientific">Vibrio phage VP4B</name>
    <dbReference type="NCBI Taxonomy" id="1262540"/>
    <lineage>
        <taxon>Viruses</taxon>
        <taxon>Duplodnaviria</taxon>
        <taxon>Heunggongvirae</taxon>
        <taxon>Uroviricota</taxon>
        <taxon>Caudoviricetes</taxon>
        <taxon>Chimalliviridae</taxon>
        <taxon>Gorgonvirinae</taxon>
        <taxon>Tidunavirus</taxon>
        <taxon>Tidunavirus VP4B</taxon>
    </lineage>
</organism>
<protein>
    <submittedName>
        <fullName evidence="1">Uncharacterized protein</fullName>
    </submittedName>
</protein>
<accession>V9LZQ7</accession>